<dbReference type="Pfam" id="PF00646">
    <property type="entry name" value="F-box"/>
    <property type="match status" value="1"/>
</dbReference>
<dbReference type="STRING" id="157652.A0A371FRJ5"/>
<keyword evidence="3" id="KW-1185">Reference proteome</keyword>
<gene>
    <name evidence="2" type="ORF">CR513_38424</name>
</gene>
<dbReference type="EMBL" id="QJKJ01008059">
    <property type="protein sequence ID" value="RDX80949.1"/>
    <property type="molecule type" value="Genomic_DNA"/>
</dbReference>
<dbReference type="AlphaFoldDB" id="A0A371FRJ5"/>
<dbReference type="NCBIfam" id="TIGR01640">
    <property type="entry name" value="F_box_assoc_1"/>
    <property type="match status" value="1"/>
</dbReference>
<dbReference type="InterPro" id="IPR001810">
    <property type="entry name" value="F-box_dom"/>
</dbReference>
<dbReference type="SUPFAM" id="SSF81383">
    <property type="entry name" value="F-box domain"/>
    <property type="match status" value="1"/>
</dbReference>
<organism evidence="2 3">
    <name type="scientific">Mucuna pruriens</name>
    <name type="common">Velvet bean</name>
    <name type="synonym">Dolichos pruriens</name>
    <dbReference type="NCBI Taxonomy" id="157652"/>
    <lineage>
        <taxon>Eukaryota</taxon>
        <taxon>Viridiplantae</taxon>
        <taxon>Streptophyta</taxon>
        <taxon>Embryophyta</taxon>
        <taxon>Tracheophyta</taxon>
        <taxon>Spermatophyta</taxon>
        <taxon>Magnoliopsida</taxon>
        <taxon>eudicotyledons</taxon>
        <taxon>Gunneridae</taxon>
        <taxon>Pentapetalae</taxon>
        <taxon>rosids</taxon>
        <taxon>fabids</taxon>
        <taxon>Fabales</taxon>
        <taxon>Fabaceae</taxon>
        <taxon>Papilionoideae</taxon>
        <taxon>50 kb inversion clade</taxon>
        <taxon>NPAAA clade</taxon>
        <taxon>indigoferoid/millettioid clade</taxon>
        <taxon>Phaseoleae</taxon>
        <taxon>Mucuna</taxon>
    </lineage>
</organism>
<accession>A0A371FRJ5</accession>
<dbReference type="PANTHER" id="PTHR31672:SF13">
    <property type="entry name" value="F-BOX PROTEIN CPR30-LIKE"/>
    <property type="match status" value="1"/>
</dbReference>
<dbReference type="PROSITE" id="PS50181">
    <property type="entry name" value="FBOX"/>
    <property type="match status" value="1"/>
</dbReference>
<evidence type="ECO:0000259" key="1">
    <source>
        <dbReference type="PROSITE" id="PS50181"/>
    </source>
</evidence>
<dbReference type="CDD" id="cd22157">
    <property type="entry name" value="F-box_AtFBW1-like"/>
    <property type="match status" value="1"/>
</dbReference>
<dbReference type="InterPro" id="IPR036047">
    <property type="entry name" value="F-box-like_dom_sf"/>
</dbReference>
<dbReference type="OrthoDB" id="591557at2759"/>
<dbReference type="InterPro" id="IPR050796">
    <property type="entry name" value="SCF_F-box_component"/>
</dbReference>
<dbReference type="InterPro" id="IPR017451">
    <property type="entry name" value="F-box-assoc_interact_dom"/>
</dbReference>
<dbReference type="InterPro" id="IPR013187">
    <property type="entry name" value="F-box-assoc_dom_typ3"/>
</dbReference>
<dbReference type="SMART" id="SM00256">
    <property type="entry name" value="FBOX"/>
    <property type="match status" value="1"/>
</dbReference>
<dbReference type="Pfam" id="PF08268">
    <property type="entry name" value="FBA_3"/>
    <property type="match status" value="1"/>
</dbReference>
<dbReference type="Proteomes" id="UP000257109">
    <property type="component" value="Unassembled WGS sequence"/>
</dbReference>
<dbReference type="Gene3D" id="1.20.1280.50">
    <property type="match status" value="1"/>
</dbReference>
<feature type="domain" description="F-box" evidence="1">
    <location>
        <begin position="1"/>
        <end position="43"/>
    </location>
</feature>
<sequence length="328" mass="37543">MIILPEDLIQEILLRLPVRSLLRFKCVCKSWHSIVSNPQFAKFHFDLAAEPTNRLLLRFSQGSKAKSIDIEAPLHDESTSVVLNIPLPPLALNYRCWTRIAGSCRGFILLTDELLDFFFDFVIWNPSTGYHKRINNVPMYPDLCGFGYDSSNDDYVVVNMSPSHGLFLNGALHWLVVKSHDNTGVIVAFDVMEKKLTEISLPRDVAVASKSKFYRLRIMGGCVCICFKGYRTPMLELWMMKKYKVQSSWTKSFVRFTDHYHSFSTFTPICFTQNGEILGSDDAKTLRKLNDKGELLEHRTHGLETRRFDGLLHCGLYRESLLTLSGSN</sequence>
<reference evidence="2" key="1">
    <citation type="submission" date="2018-05" db="EMBL/GenBank/DDBJ databases">
        <title>Draft genome of Mucuna pruriens seed.</title>
        <authorList>
            <person name="Nnadi N.E."/>
            <person name="Vos R."/>
            <person name="Hasami M.H."/>
            <person name="Devisetty U.K."/>
            <person name="Aguiy J.C."/>
        </authorList>
    </citation>
    <scope>NUCLEOTIDE SEQUENCE [LARGE SCALE GENOMIC DNA]</scope>
    <source>
        <strain evidence="2">JCA_2017</strain>
    </source>
</reference>
<name>A0A371FRJ5_MUCPR</name>
<evidence type="ECO:0000313" key="3">
    <source>
        <dbReference type="Proteomes" id="UP000257109"/>
    </source>
</evidence>
<feature type="non-terminal residue" evidence="2">
    <location>
        <position position="1"/>
    </location>
</feature>
<dbReference type="PANTHER" id="PTHR31672">
    <property type="entry name" value="BNACNNG10540D PROTEIN"/>
    <property type="match status" value="1"/>
</dbReference>
<comment type="caution">
    <text evidence="2">The sequence shown here is derived from an EMBL/GenBank/DDBJ whole genome shotgun (WGS) entry which is preliminary data.</text>
</comment>
<protein>
    <submittedName>
        <fullName evidence="2">F-box/kelch-repeat protein</fullName>
    </submittedName>
</protein>
<evidence type="ECO:0000313" key="2">
    <source>
        <dbReference type="EMBL" id="RDX80949.1"/>
    </source>
</evidence>
<proteinExistence type="predicted"/>